<evidence type="ECO:0000313" key="1">
    <source>
        <dbReference type="EMBL" id="KFB65967.1"/>
    </source>
</evidence>
<protein>
    <submittedName>
        <fullName evidence="1">Uncharacterized protein</fullName>
    </submittedName>
</protein>
<organism evidence="1 2">
    <name type="scientific">Candidatus Accumulibacter vicinus</name>
    <dbReference type="NCBI Taxonomy" id="2954382"/>
    <lineage>
        <taxon>Bacteria</taxon>
        <taxon>Pseudomonadati</taxon>
        <taxon>Pseudomonadota</taxon>
        <taxon>Betaproteobacteria</taxon>
        <taxon>Candidatus Accumulibacter</taxon>
    </lineage>
</organism>
<comment type="caution">
    <text evidence="1">The sequence shown here is derived from an EMBL/GenBank/DDBJ whole genome shotgun (WGS) entry which is preliminary data.</text>
</comment>
<sequence>MRPLPHTRYEFFEWKGVRVGIDYHVAVVDHDYRVCSTGVFEAESIAAVRPQMNANRWILQRLFFNAKPTRMAS</sequence>
<dbReference type="AlphaFoldDB" id="A0A084XU23"/>
<proteinExistence type="predicted"/>
<accession>A0A084XU23</accession>
<gene>
    <name evidence="1" type="ORF">CAPSK01_004806</name>
</gene>
<dbReference type="EMBL" id="JDSS02000053">
    <property type="protein sequence ID" value="KFB65967.1"/>
    <property type="molecule type" value="Genomic_DNA"/>
</dbReference>
<reference evidence="1 2" key="1">
    <citation type="submission" date="2014-07" db="EMBL/GenBank/DDBJ databases">
        <title>Expanding our view of genomic diversity in Candidatus Accumulibacter clades.</title>
        <authorList>
            <person name="Skennerton C.T."/>
            <person name="Barr J.J."/>
            <person name="Slater F.R."/>
            <person name="Bond P.L."/>
            <person name="Tyson G.W."/>
        </authorList>
    </citation>
    <scope>NUCLEOTIDE SEQUENCE [LARGE SCALE GENOMIC DNA]</scope>
    <source>
        <strain evidence="2">SK-01</strain>
    </source>
</reference>
<name>A0A084XU23_9PROT</name>
<dbReference type="Proteomes" id="UP000019812">
    <property type="component" value="Unassembled WGS sequence"/>
</dbReference>
<evidence type="ECO:0000313" key="2">
    <source>
        <dbReference type="Proteomes" id="UP000019812"/>
    </source>
</evidence>